<protein>
    <recommendedName>
        <fullName evidence="3">Ataxin-2 C-terminal domain-containing protein</fullName>
    </recommendedName>
</protein>
<dbReference type="OrthoDB" id="71719at2759"/>
<evidence type="ECO:0000256" key="1">
    <source>
        <dbReference type="SAM" id="MobiDB-lite"/>
    </source>
</evidence>
<feature type="compositionally biased region" description="Polar residues" evidence="1">
    <location>
        <begin position="167"/>
        <end position="180"/>
    </location>
</feature>
<proteinExistence type="predicted"/>
<dbReference type="GeneID" id="20085411"/>
<name>A0A024TZU0_9STRA</name>
<dbReference type="VEuPathDB" id="FungiDB:H310_08361"/>
<evidence type="ECO:0008006" key="3">
    <source>
        <dbReference type="Google" id="ProtNLM"/>
    </source>
</evidence>
<dbReference type="EMBL" id="KI913968">
    <property type="protein sequence ID" value="ETV98862.1"/>
    <property type="molecule type" value="Genomic_DNA"/>
</dbReference>
<accession>A0A024TZU0</accession>
<dbReference type="AlphaFoldDB" id="A0A024TZU0"/>
<organism evidence="2">
    <name type="scientific">Aphanomyces invadans</name>
    <dbReference type="NCBI Taxonomy" id="157072"/>
    <lineage>
        <taxon>Eukaryota</taxon>
        <taxon>Sar</taxon>
        <taxon>Stramenopiles</taxon>
        <taxon>Oomycota</taxon>
        <taxon>Saprolegniomycetes</taxon>
        <taxon>Saprolegniales</taxon>
        <taxon>Verrucalvaceae</taxon>
        <taxon>Aphanomyces</taxon>
    </lineage>
</organism>
<reference evidence="2" key="1">
    <citation type="submission" date="2013-12" db="EMBL/GenBank/DDBJ databases">
        <title>The Genome Sequence of Aphanomyces invadans NJM9701.</title>
        <authorList>
            <consortium name="The Broad Institute Genomics Platform"/>
            <person name="Russ C."/>
            <person name="Tyler B."/>
            <person name="van West P."/>
            <person name="Dieguez-Uribeondo J."/>
            <person name="Young S.K."/>
            <person name="Zeng Q."/>
            <person name="Gargeya S."/>
            <person name="Fitzgerald M."/>
            <person name="Abouelleil A."/>
            <person name="Alvarado L."/>
            <person name="Chapman S.B."/>
            <person name="Gainer-Dewar J."/>
            <person name="Goldberg J."/>
            <person name="Griggs A."/>
            <person name="Gujja S."/>
            <person name="Hansen M."/>
            <person name="Howarth C."/>
            <person name="Imamovic A."/>
            <person name="Ireland A."/>
            <person name="Larimer J."/>
            <person name="McCowan C."/>
            <person name="Murphy C."/>
            <person name="Pearson M."/>
            <person name="Poon T.W."/>
            <person name="Priest M."/>
            <person name="Roberts A."/>
            <person name="Saif S."/>
            <person name="Shea T."/>
            <person name="Sykes S."/>
            <person name="Wortman J."/>
            <person name="Nusbaum C."/>
            <person name="Birren B."/>
        </authorList>
    </citation>
    <scope>NUCLEOTIDE SEQUENCE [LARGE SCALE GENOMIC DNA]</scope>
    <source>
        <strain evidence="2">NJM9701</strain>
    </source>
</reference>
<feature type="region of interest" description="Disordered" evidence="1">
    <location>
        <begin position="92"/>
        <end position="180"/>
    </location>
</feature>
<dbReference type="RefSeq" id="XP_008872290.1">
    <property type="nucleotide sequence ID" value="XM_008874068.1"/>
</dbReference>
<feature type="compositionally biased region" description="Polar residues" evidence="1">
    <location>
        <begin position="112"/>
        <end position="122"/>
    </location>
</feature>
<evidence type="ECO:0000313" key="2">
    <source>
        <dbReference type="EMBL" id="ETV98862.1"/>
    </source>
</evidence>
<sequence>MKLNPNAAAFVPTFASWSAPQAPAATEEVKYCDEYEEDSYDPNYYPSDDYDGEDEISELLAEIERMQLEADMTRELETLKAQGRSEDADLWNTWMAGAPPPQDFSHQEEASPMSSYHYPSTQHYRHDNSQFRKKTAVNPYSYNSRNAYHNSSPRNSSPKHQPHHRPNYTSRAIYQPRATN</sequence>
<feature type="compositionally biased region" description="Polar residues" evidence="1">
    <location>
        <begin position="138"/>
        <end position="159"/>
    </location>
</feature>
<gene>
    <name evidence="2" type="ORF">H310_08361</name>
</gene>